<dbReference type="STRING" id="633147.Olsu_1000"/>
<organism evidence="8 9">
    <name type="scientific">Olsenella uli (strain ATCC 49627 / DSM 7084 / CCUG 31166 / CIP 109912 / JCM 12494 / LMG 11480 / NCIMB 702895 / VPI D76D-27C)</name>
    <name type="common">Lactobacillus uli</name>
    <dbReference type="NCBI Taxonomy" id="633147"/>
    <lineage>
        <taxon>Bacteria</taxon>
        <taxon>Bacillati</taxon>
        <taxon>Actinomycetota</taxon>
        <taxon>Coriobacteriia</taxon>
        <taxon>Coriobacteriales</taxon>
        <taxon>Atopobiaceae</taxon>
        <taxon>Olsenella</taxon>
    </lineage>
</organism>
<dbReference type="InterPro" id="IPR032819">
    <property type="entry name" value="TruB_C"/>
</dbReference>
<dbReference type="AlphaFoldDB" id="E1QVF8"/>
<reference evidence="8 9" key="1">
    <citation type="journal article" date="2010" name="Stand. Genomic Sci.">
        <title>Complete genome sequence of Olsenella uli type strain (VPI D76D-27C).</title>
        <authorList>
            <person name="Goker M."/>
            <person name="Held B."/>
            <person name="Lucas S."/>
            <person name="Nolan M."/>
            <person name="Yasawong M."/>
            <person name="Glavina Del Rio T."/>
            <person name="Tice H."/>
            <person name="Cheng J.F."/>
            <person name="Bruce D."/>
            <person name="Detter J.C."/>
            <person name="Tapia R."/>
            <person name="Han C."/>
            <person name="Goodwin L."/>
            <person name="Pitluck S."/>
            <person name="Liolios K."/>
            <person name="Ivanova N."/>
            <person name="Mavromatis K."/>
            <person name="Mikhailova N."/>
            <person name="Pati A."/>
            <person name="Chen A."/>
            <person name="Palaniappan K."/>
            <person name="Land M."/>
            <person name="Hauser L."/>
            <person name="Chang Y.J."/>
            <person name="Jeffries C.D."/>
            <person name="Rohde M."/>
            <person name="Sikorski J."/>
            <person name="Pukall R."/>
            <person name="Woyke T."/>
            <person name="Bristow J."/>
            <person name="Eisen J.A."/>
            <person name="Markowitz V."/>
            <person name="Hugenholtz P."/>
            <person name="Kyrpides N.C."/>
            <person name="Klenk H.P."/>
            <person name="Lapidus A."/>
        </authorList>
    </citation>
    <scope>NUCLEOTIDE SEQUENCE [LARGE SCALE GENOMIC DNA]</scope>
    <source>
        <strain evidence="9">ATCC 49627 / DSM 7084 / CIP 109912 / JCM 12494 / NCIMB 702895 / VPI D76D-27C</strain>
    </source>
</reference>
<dbReference type="HOGENOM" id="CLU_032087_0_0_11"/>
<proteinExistence type="inferred from homology"/>
<dbReference type="Pfam" id="PF01509">
    <property type="entry name" value="TruB_N"/>
    <property type="match status" value="1"/>
</dbReference>
<dbReference type="OrthoDB" id="9802309at2"/>
<evidence type="ECO:0000313" key="8">
    <source>
        <dbReference type="EMBL" id="ADK68111.1"/>
    </source>
</evidence>
<keyword evidence="3 5" id="KW-0819">tRNA processing</keyword>
<gene>
    <name evidence="5" type="primary">truB</name>
    <name evidence="8" type="ordered locus">Olsu_1000</name>
</gene>
<dbReference type="GO" id="GO:0160148">
    <property type="term" value="F:tRNA pseudouridine(55) synthase activity"/>
    <property type="evidence" value="ECO:0007669"/>
    <property type="project" value="UniProtKB-EC"/>
</dbReference>
<evidence type="ECO:0000259" key="6">
    <source>
        <dbReference type="Pfam" id="PF01509"/>
    </source>
</evidence>
<evidence type="ECO:0000313" key="9">
    <source>
        <dbReference type="Proteomes" id="UP000000333"/>
    </source>
</evidence>
<dbReference type="GO" id="GO:0003723">
    <property type="term" value="F:RNA binding"/>
    <property type="evidence" value="ECO:0007669"/>
    <property type="project" value="InterPro"/>
</dbReference>
<dbReference type="PANTHER" id="PTHR13767:SF2">
    <property type="entry name" value="PSEUDOURIDYLATE SYNTHASE TRUB1"/>
    <property type="match status" value="1"/>
</dbReference>
<dbReference type="Gene3D" id="3.30.2350.10">
    <property type="entry name" value="Pseudouridine synthase"/>
    <property type="match status" value="1"/>
</dbReference>
<keyword evidence="4 5" id="KW-0413">Isomerase</keyword>
<dbReference type="RefSeq" id="WP_013251863.1">
    <property type="nucleotide sequence ID" value="NC_014363.1"/>
</dbReference>
<evidence type="ECO:0000256" key="3">
    <source>
        <dbReference type="ARBA" id="ARBA00022694"/>
    </source>
</evidence>
<dbReference type="eggNOG" id="COG0130">
    <property type="taxonomic scope" value="Bacteria"/>
</dbReference>
<dbReference type="NCBIfam" id="TIGR00431">
    <property type="entry name" value="TruB"/>
    <property type="match status" value="1"/>
</dbReference>
<comment type="similarity">
    <text evidence="2 5">Belongs to the pseudouridine synthase TruB family. Type 1 subfamily.</text>
</comment>
<dbReference type="Pfam" id="PF16198">
    <property type="entry name" value="TruB_C_2"/>
    <property type="match status" value="1"/>
</dbReference>
<comment type="function">
    <text evidence="5">Responsible for synthesis of pseudouridine from uracil-55 in the psi GC loop of transfer RNAs.</text>
</comment>
<feature type="domain" description="Pseudouridine synthase II N-terminal" evidence="6">
    <location>
        <begin position="30"/>
        <end position="183"/>
    </location>
</feature>
<comment type="catalytic activity">
    <reaction evidence="1 5">
        <text>uridine(55) in tRNA = pseudouridine(55) in tRNA</text>
        <dbReference type="Rhea" id="RHEA:42532"/>
        <dbReference type="Rhea" id="RHEA-COMP:10101"/>
        <dbReference type="Rhea" id="RHEA-COMP:10102"/>
        <dbReference type="ChEBI" id="CHEBI:65314"/>
        <dbReference type="ChEBI" id="CHEBI:65315"/>
        <dbReference type="EC" id="5.4.99.25"/>
    </reaction>
</comment>
<dbReference type="InterPro" id="IPR020103">
    <property type="entry name" value="PsdUridine_synth_cat_dom_sf"/>
</dbReference>
<dbReference type="KEGG" id="ols:Olsu_1000"/>
<evidence type="ECO:0000259" key="7">
    <source>
        <dbReference type="Pfam" id="PF16198"/>
    </source>
</evidence>
<accession>E1QVF8</accession>
<dbReference type="PATRIC" id="fig|633147.7.peg.546"/>
<sequence>MKRGQSGINCLVAIDKPVGMSSHDVVNRVRRSLGERRVGHAGTLDPAASGVLVVGVGQGTRLMGLLSCEAKSYEALIAFGAETDTDDAEGEVTRRAAVPRRLRSAEVAEAIVRDLVGPHDQVPPSFSAISVNGERAYRRARSGQTVRIAPRHIEILGADLLAVESAEALTWRVALTVSKGTYIRSIARDLGREQGTAAHLSALRRTASGAVGLGNCLSLDELQKHGARALSGGMLDPASLLGLPVRQVGDAELASVLCGRALPAGASRAGGGGVQGPASSCERVALVRDAALVGIWRRSGHLLRCDVNFPAGIAGVCL</sequence>
<dbReference type="SUPFAM" id="SSF55120">
    <property type="entry name" value="Pseudouridine synthase"/>
    <property type="match status" value="1"/>
</dbReference>
<dbReference type="EMBL" id="CP002106">
    <property type="protein sequence ID" value="ADK68111.1"/>
    <property type="molecule type" value="Genomic_DNA"/>
</dbReference>
<protein>
    <recommendedName>
        <fullName evidence="5">tRNA pseudouridine synthase B</fullName>
        <ecNumber evidence="5">5.4.99.25</ecNumber>
    </recommendedName>
    <alternativeName>
        <fullName evidence="5">tRNA pseudouridine(55) synthase</fullName>
        <shortName evidence="5">Psi55 synthase</shortName>
    </alternativeName>
    <alternativeName>
        <fullName evidence="5">tRNA pseudouridylate synthase</fullName>
    </alternativeName>
    <alternativeName>
        <fullName evidence="5">tRNA-uridine isomerase</fullName>
    </alternativeName>
</protein>
<evidence type="ECO:0000256" key="5">
    <source>
        <dbReference type="HAMAP-Rule" id="MF_01080"/>
    </source>
</evidence>
<name>E1QVF8_OLSUV</name>
<evidence type="ECO:0000256" key="4">
    <source>
        <dbReference type="ARBA" id="ARBA00023235"/>
    </source>
</evidence>
<evidence type="ECO:0000256" key="2">
    <source>
        <dbReference type="ARBA" id="ARBA00005642"/>
    </source>
</evidence>
<dbReference type="GO" id="GO:0031119">
    <property type="term" value="P:tRNA pseudouridine synthesis"/>
    <property type="evidence" value="ECO:0007669"/>
    <property type="project" value="UniProtKB-UniRule"/>
</dbReference>
<keyword evidence="8" id="KW-0456">Lyase</keyword>
<dbReference type="HAMAP" id="MF_01080">
    <property type="entry name" value="TruB_bact"/>
    <property type="match status" value="1"/>
</dbReference>
<dbReference type="InterPro" id="IPR014780">
    <property type="entry name" value="tRNA_psdUridine_synth_TruB"/>
</dbReference>
<dbReference type="EC" id="5.4.99.25" evidence="5"/>
<dbReference type="GeneID" id="78512422"/>
<feature type="domain" description="tRNA pseudouridylate synthase B C-terminal" evidence="7">
    <location>
        <begin position="184"/>
        <end position="224"/>
    </location>
</feature>
<dbReference type="InterPro" id="IPR002501">
    <property type="entry name" value="PsdUridine_synth_N"/>
</dbReference>
<evidence type="ECO:0000256" key="1">
    <source>
        <dbReference type="ARBA" id="ARBA00000385"/>
    </source>
</evidence>
<dbReference type="GO" id="GO:1990481">
    <property type="term" value="P:mRNA pseudouridine synthesis"/>
    <property type="evidence" value="ECO:0007669"/>
    <property type="project" value="TreeGrafter"/>
</dbReference>
<feature type="active site" description="Nucleophile" evidence="5">
    <location>
        <position position="45"/>
    </location>
</feature>
<dbReference type="Proteomes" id="UP000000333">
    <property type="component" value="Chromosome"/>
</dbReference>
<dbReference type="GO" id="GO:0016829">
    <property type="term" value="F:lyase activity"/>
    <property type="evidence" value="ECO:0007669"/>
    <property type="project" value="UniProtKB-KW"/>
</dbReference>
<dbReference type="PANTHER" id="PTHR13767">
    <property type="entry name" value="TRNA-PSEUDOURIDINE SYNTHASE"/>
    <property type="match status" value="1"/>
</dbReference>
<keyword evidence="9" id="KW-1185">Reference proteome</keyword>